<feature type="region of interest" description="Disordered" evidence="4">
    <location>
        <begin position="161"/>
        <end position="189"/>
    </location>
</feature>
<dbReference type="InterPro" id="IPR020472">
    <property type="entry name" value="WD40_PAC1"/>
</dbReference>
<dbReference type="InterPro" id="IPR001680">
    <property type="entry name" value="WD40_rpt"/>
</dbReference>
<dbReference type="EMBL" id="CP072384">
    <property type="protein sequence ID" value="QUC08705.1"/>
    <property type="molecule type" value="Genomic_DNA"/>
</dbReference>
<dbReference type="PANTHER" id="PTHR19849">
    <property type="entry name" value="PHOSPHOLIPASE A-2-ACTIVATING PROTEIN"/>
    <property type="match status" value="1"/>
</dbReference>
<dbReference type="PROSITE" id="PS50082">
    <property type="entry name" value="WD_REPEATS_2"/>
    <property type="match status" value="5"/>
</dbReference>
<proteinExistence type="predicted"/>
<dbReference type="Proteomes" id="UP000678513">
    <property type="component" value="Chromosome"/>
</dbReference>
<gene>
    <name evidence="5" type="ORF">J5A65_02880</name>
</gene>
<organism evidence="5 6">
    <name type="scientific">Arachnia rubra</name>
    <dbReference type="NCBI Taxonomy" id="1547448"/>
    <lineage>
        <taxon>Bacteria</taxon>
        <taxon>Bacillati</taxon>
        <taxon>Actinomycetota</taxon>
        <taxon>Actinomycetes</taxon>
        <taxon>Propionibacteriales</taxon>
        <taxon>Propionibacteriaceae</taxon>
        <taxon>Arachnia</taxon>
    </lineage>
</organism>
<evidence type="ECO:0000256" key="2">
    <source>
        <dbReference type="ARBA" id="ARBA00022737"/>
    </source>
</evidence>
<reference evidence="5 6" key="1">
    <citation type="submission" date="2021-03" db="EMBL/GenBank/DDBJ databases">
        <title>Human Oral Microbial Genomes.</title>
        <authorList>
            <person name="Johnston C.D."/>
            <person name="Chen T."/>
            <person name="Dewhirst F.E."/>
        </authorList>
    </citation>
    <scope>NUCLEOTIDE SEQUENCE [LARGE SCALE GENOMIC DNA]</scope>
    <source>
        <strain evidence="5 6">DSMZ 100122</strain>
    </source>
</reference>
<name>A0ABX7Y674_9ACTN</name>
<dbReference type="PRINTS" id="PR00320">
    <property type="entry name" value="GPROTEINBRPT"/>
</dbReference>
<accession>A0ABX7Y674</accession>
<keyword evidence="6" id="KW-1185">Reference proteome</keyword>
<evidence type="ECO:0008006" key="7">
    <source>
        <dbReference type="Google" id="ProtNLM"/>
    </source>
</evidence>
<keyword evidence="2" id="KW-0677">Repeat</keyword>
<dbReference type="PROSITE" id="PS00678">
    <property type="entry name" value="WD_REPEATS_1"/>
    <property type="match status" value="1"/>
</dbReference>
<dbReference type="SMART" id="SM00320">
    <property type="entry name" value="WD40"/>
    <property type="match status" value="6"/>
</dbReference>
<evidence type="ECO:0000313" key="5">
    <source>
        <dbReference type="EMBL" id="QUC08705.1"/>
    </source>
</evidence>
<feature type="repeat" description="WD" evidence="3">
    <location>
        <begin position="523"/>
        <end position="545"/>
    </location>
</feature>
<dbReference type="Gene3D" id="2.130.10.10">
    <property type="entry name" value="YVTN repeat-like/Quinoprotein amine dehydrogenase"/>
    <property type="match status" value="2"/>
</dbReference>
<protein>
    <recommendedName>
        <fullName evidence="7">WD40 repeat domain-containing protein</fullName>
    </recommendedName>
</protein>
<dbReference type="Pfam" id="PF00400">
    <property type="entry name" value="WD40"/>
    <property type="match status" value="5"/>
</dbReference>
<dbReference type="InterPro" id="IPR015943">
    <property type="entry name" value="WD40/YVTN_repeat-like_dom_sf"/>
</dbReference>
<dbReference type="PANTHER" id="PTHR19849:SF1">
    <property type="entry name" value="F-BOX_WD REPEAT-CONTAINING PROTEIN 7"/>
    <property type="match status" value="1"/>
</dbReference>
<evidence type="ECO:0000313" key="6">
    <source>
        <dbReference type="Proteomes" id="UP000678513"/>
    </source>
</evidence>
<feature type="repeat" description="WD" evidence="3">
    <location>
        <begin position="222"/>
        <end position="257"/>
    </location>
</feature>
<keyword evidence="1 3" id="KW-0853">WD repeat</keyword>
<dbReference type="InterPro" id="IPR011047">
    <property type="entry name" value="Quinoprotein_ADH-like_sf"/>
</dbReference>
<feature type="repeat" description="WD" evidence="3">
    <location>
        <begin position="129"/>
        <end position="173"/>
    </location>
</feature>
<dbReference type="SUPFAM" id="SSF50998">
    <property type="entry name" value="Quinoprotein alcohol dehydrogenase-like"/>
    <property type="match status" value="1"/>
</dbReference>
<dbReference type="RefSeq" id="WP_212325099.1">
    <property type="nucleotide sequence ID" value="NZ_AP024463.1"/>
</dbReference>
<evidence type="ECO:0000256" key="4">
    <source>
        <dbReference type="SAM" id="MobiDB-lite"/>
    </source>
</evidence>
<dbReference type="InterPro" id="IPR019775">
    <property type="entry name" value="WD40_repeat_CS"/>
</dbReference>
<evidence type="ECO:0000256" key="1">
    <source>
        <dbReference type="ARBA" id="ARBA00022574"/>
    </source>
</evidence>
<feature type="repeat" description="WD" evidence="3">
    <location>
        <begin position="409"/>
        <end position="453"/>
    </location>
</feature>
<sequence length="580" mass="62991">MSIHPQSAATPATHIDVPLDEEATLPAHSGVQAWLQELAENELVLDRINSRELTQRIMQEAFGRYTLPPRVAGLLAANHLLRDASPQDRQGIRQLATAWFTSIPPSAVDDSTWSVRQAVRRPQTPHLTLTGHTGDVTDITRRNALDGRTLLVTYSDDTTVRMWDPGTGEEVQEPLDPPPSGASPKREATFTDSYGRSLAASPDENNIRITDRATGEDVGVPLRGHGFQVTAVASFYGPAGRPLLASASRDHTIRIWDPASKSRPAARFVEQLDEMQVVTWFTAGDGSSRVGTIRHPYDDILQIWETGTGQWVGALCAYPGQFWAETCSAHFADARGAEMLAVAEQENLRIWDLESGQLVGAPLTGHAARINDILSWTTPFGETRLATASSDGSIRLWDPDAGTQVGRSLTGHAGPVRDMCIFTTRHGDAWLASVGDEGAIRIWDPDAGRQIGRPLKGPACPMTCVASFSAANGEPRLVTTGDDYIVRVWDPGTGQRLGRLSSGEENLCDTVLAGTNREGRTRLVTSGMDRSIRIWDIATGKPTYALHALDYTETIVSLRYGELAVSLDDGWALLQLPAGI</sequence>
<evidence type="ECO:0000256" key="3">
    <source>
        <dbReference type="PROSITE-ProRule" id="PRU00221"/>
    </source>
</evidence>
<feature type="repeat" description="WD" evidence="3">
    <location>
        <begin position="363"/>
        <end position="407"/>
    </location>
</feature>